<evidence type="ECO:0000313" key="3">
    <source>
        <dbReference type="EMBL" id="SHF50543.1"/>
    </source>
</evidence>
<dbReference type="AlphaFoldDB" id="A0A1M5C725"/>
<dbReference type="Proteomes" id="UP000186132">
    <property type="component" value="Unassembled WGS sequence"/>
</dbReference>
<evidence type="ECO:0000256" key="1">
    <source>
        <dbReference type="SAM" id="MobiDB-lite"/>
    </source>
</evidence>
<dbReference type="Gene3D" id="3.30.70.100">
    <property type="match status" value="1"/>
</dbReference>
<dbReference type="OrthoDB" id="2376237at2"/>
<organism evidence="3 4">
    <name type="scientific">Jatrophihabitans endophyticus</name>
    <dbReference type="NCBI Taxonomy" id="1206085"/>
    <lineage>
        <taxon>Bacteria</taxon>
        <taxon>Bacillati</taxon>
        <taxon>Actinomycetota</taxon>
        <taxon>Actinomycetes</taxon>
        <taxon>Jatrophihabitantales</taxon>
        <taxon>Jatrophihabitantaceae</taxon>
        <taxon>Jatrophihabitans</taxon>
    </lineage>
</organism>
<evidence type="ECO:0000259" key="2">
    <source>
        <dbReference type="Pfam" id="PF11695"/>
    </source>
</evidence>
<proteinExistence type="predicted"/>
<keyword evidence="4" id="KW-1185">Reference proteome</keyword>
<protein>
    <recommendedName>
        <fullName evidence="2">DUF3291 domain-containing protein</fullName>
    </recommendedName>
</protein>
<feature type="domain" description="DUF3291" evidence="2">
    <location>
        <begin position="16"/>
        <end position="151"/>
    </location>
</feature>
<dbReference type="InterPro" id="IPR011008">
    <property type="entry name" value="Dimeric_a/b-barrel"/>
</dbReference>
<reference evidence="3 4" key="1">
    <citation type="submission" date="2016-11" db="EMBL/GenBank/DDBJ databases">
        <authorList>
            <person name="Jaros S."/>
            <person name="Januszkiewicz K."/>
            <person name="Wedrychowicz H."/>
        </authorList>
    </citation>
    <scope>NUCLEOTIDE SEQUENCE [LARGE SCALE GENOMIC DNA]</scope>
    <source>
        <strain evidence="3 4">DSM 45627</strain>
    </source>
</reference>
<dbReference type="Pfam" id="PF11695">
    <property type="entry name" value="DUF3291"/>
    <property type="match status" value="1"/>
</dbReference>
<accession>A0A1M5C725</accession>
<sequence length="170" mass="19042">MTGAGPHRAVASDRQLAQANVARLRHPVGDPRVAGFVAALDRVNHLADHAPGFVWRHVAEHGHVAVSDEDPLVVLNISVWRDYPALHAFTYRSHHGHFTRRRAEWFERLPQPSTVLWWVAAGTHPTPADALARLAHLRRHGPTPSAFSLRARFDGSGRPERRRGRLADQE</sequence>
<feature type="compositionally biased region" description="Basic and acidic residues" evidence="1">
    <location>
        <begin position="151"/>
        <end position="170"/>
    </location>
</feature>
<evidence type="ECO:0000313" key="4">
    <source>
        <dbReference type="Proteomes" id="UP000186132"/>
    </source>
</evidence>
<dbReference type="STRING" id="1206085.SAMN05443575_0132"/>
<name>A0A1M5C725_9ACTN</name>
<dbReference type="EMBL" id="FQVU01000001">
    <property type="protein sequence ID" value="SHF50543.1"/>
    <property type="molecule type" value="Genomic_DNA"/>
</dbReference>
<feature type="region of interest" description="Disordered" evidence="1">
    <location>
        <begin position="148"/>
        <end position="170"/>
    </location>
</feature>
<dbReference type="RefSeq" id="WP_073384699.1">
    <property type="nucleotide sequence ID" value="NZ_FQVU01000001.1"/>
</dbReference>
<dbReference type="SUPFAM" id="SSF54909">
    <property type="entry name" value="Dimeric alpha+beta barrel"/>
    <property type="match status" value="1"/>
</dbReference>
<dbReference type="InterPro" id="IPR021708">
    <property type="entry name" value="DUF3291"/>
</dbReference>
<gene>
    <name evidence="3" type="ORF">SAMN05443575_0132</name>
</gene>